<evidence type="ECO:0000256" key="1">
    <source>
        <dbReference type="SAM" id="SignalP"/>
    </source>
</evidence>
<sequence>MKSSATFFLGVSGAMAAAVADPGPSSAASSAISVLVPPVISSFSESIALPPTTSIPTPTGGFIVTGVYTTCLTLTFSNPAETGSSTTSSDSFALSATASSAPGVSSVTGTDVGVVPTAILSDTAVSASATASGGPIIPPIADEAVFTTCLAFLATPTITDPVTSTFATGSASIAVPSVSATASPSASAVTLE</sequence>
<reference evidence="2" key="1">
    <citation type="submission" date="2020-05" db="EMBL/GenBank/DDBJ databases">
        <title>Mycena genomes resolve the evolution of fungal bioluminescence.</title>
        <authorList>
            <person name="Tsai I.J."/>
        </authorList>
    </citation>
    <scope>NUCLEOTIDE SEQUENCE</scope>
    <source>
        <strain evidence="2">160909Yilan</strain>
    </source>
</reference>
<keyword evidence="1" id="KW-0732">Signal</keyword>
<proteinExistence type="predicted"/>
<dbReference type="OrthoDB" id="3061646at2759"/>
<keyword evidence="3" id="KW-1185">Reference proteome</keyword>
<name>A0A8H6TWC0_9AGAR</name>
<dbReference type="Proteomes" id="UP000623467">
    <property type="component" value="Unassembled WGS sequence"/>
</dbReference>
<dbReference type="AlphaFoldDB" id="A0A8H6TWC0"/>
<feature type="signal peptide" evidence="1">
    <location>
        <begin position="1"/>
        <end position="20"/>
    </location>
</feature>
<evidence type="ECO:0000313" key="2">
    <source>
        <dbReference type="EMBL" id="KAF7326608.1"/>
    </source>
</evidence>
<organism evidence="2 3">
    <name type="scientific">Mycena sanguinolenta</name>
    <dbReference type="NCBI Taxonomy" id="230812"/>
    <lineage>
        <taxon>Eukaryota</taxon>
        <taxon>Fungi</taxon>
        <taxon>Dikarya</taxon>
        <taxon>Basidiomycota</taxon>
        <taxon>Agaricomycotina</taxon>
        <taxon>Agaricomycetes</taxon>
        <taxon>Agaricomycetidae</taxon>
        <taxon>Agaricales</taxon>
        <taxon>Marasmiineae</taxon>
        <taxon>Mycenaceae</taxon>
        <taxon>Mycena</taxon>
    </lineage>
</organism>
<gene>
    <name evidence="2" type="ORF">MSAN_02504400</name>
</gene>
<feature type="chain" id="PRO_5034501208" evidence="1">
    <location>
        <begin position="21"/>
        <end position="192"/>
    </location>
</feature>
<accession>A0A8H6TWC0</accession>
<comment type="caution">
    <text evidence="2">The sequence shown here is derived from an EMBL/GenBank/DDBJ whole genome shotgun (WGS) entry which is preliminary data.</text>
</comment>
<protein>
    <submittedName>
        <fullName evidence="2">Uncharacterized protein</fullName>
    </submittedName>
</protein>
<dbReference type="EMBL" id="JACAZH010000096">
    <property type="protein sequence ID" value="KAF7326608.1"/>
    <property type="molecule type" value="Genomic_DNA"/>
</dbReference>
<evidence type="ECO:0000313" key="3">
    <source>
        <dbReference type="Proteomes" id="UP000623467"/>
    </source>
</evidence>